<reference evidence="6 7" key="1">
    <citation type="journal article" date="2015" name="Int. J. Syst. Evol. Microbiol.">
        <title>Methanoculleus sediminis sp. nov., a methanogen from sediments near a submarine mud volcano.</title>
        <authorList>
            <person name="Chen S.C."/>
            <person name="Chen M.F."/>
            <person name="Lai M.C."/>
            <person name="Weng C.Y."/>
            <person name="Wu S.Y."/>
            <person name="Lin S."/>
            <person name="Yang T.F."/>
            <person name="Chen P.C."/>
        </authorList>
    </citation>
    <scope>NUCLEOTIDE SEQUENCE [LARGE SCALE GENOMIC DNA]</scope>
    <source>
        <strain evidence="6 7">S3Fa</strain>
    </source>
</reference>
<protein>
    <recommendedName>
        <fullName evidence="4">Large ribosomal subunit protein uL30</fullName>
    </recommendedName>
</protein>
<evidence type="ECO:0000313" key="7">
    <source>
        <dbReference type="Proteomes" id="UP000035301"/>
    </source>
</evidence>
<dbReference type="PANTHER" id="PTHR11524:SF16">
    <property type="entry name" value="LARGE RIBOSOMAL SUBUNIT PROTEIN UL30"/>
    <property type="match status" value="1"/>
</dbReference>
<dbReference type="PROSITE" id="PS00634">
    <property type="entry name" value="RIBOSOMAL_L30"/>
    <property type="match status" value="1"/>
</dbReference>
<sequence>MYAVVQVRGVVKTNHEIKDTLKMLRLHHVNHCVLVPDTPAYLGMIRKVKDFVAYGEVDAGTLATLLRTRGRLTGDEKLTDEYVRAHTPYADIDEFAAALCNGETSFRDLVEIKPVLRLHPPRKGYKTIKRTFQQGGALGYYGPQINDLLYKMR</sequence>
<dbReference type="PANTHER" id="PTHR11524">
    <property type="entry name" value="60S RIBOSOMAL PROTEIN L7"/>
    <property type="match status" value="1"/>
</dbReference>
<dbReference type="InterPro" id="IPR035808">
    <property type="entry name" value="Ribosomal_uL30_euk_arc"/>
</dbReference>
<evidence type="ECO:0000256" key="1">
    <source>
        <dbReference type="ARBA" id="ARBA00007594"/>
    </source>
</evidence>
<evidence type="ECO:0000256" key="2">
    <source>
        <dbReference type="ARBA" id="ARBA00022980"/>
    </source>
</evidence>
<dbReference type="Gene3D" id="1.10.15.30">
    <property type="match status" value="1"/>
</dbReference>
<dbReference type="CDD" id="cd01657">
    <property type="entry name" value="Ribosomal_L7_archeal_euk"/>
    <property type="match status" value="1"/>
</dbReference>
<name>A0A0H1R337_9EURY</name>
<dbReference type="OrthoDB" id="6379at2157"/>
<dbReference type="InterPro" id="IPR036919">
    <property type="entry name" value="Ribo_uL30_ferredoxin-like_sf"/>
</dbReference>
<feature type="domain" description="Large ribosomal subunit protein uL30-like ferredoxin-like fold" evidence="5">
    <location>
        <begin position="2"/>
        <end position="52"/>
    </location>
</feature>
<dbReference type="Proteomes" id="UP000035301">
    <property type="component" value="Unassembled WGS sequence"/>
</dbReference>
<evidence type="ECO:0000256" key="3">
    <source>
        <dbReference type="ARBA" id="ARBA00023274"/>
    </source>
</evidence>
<dbReference type="SUPFAM" id="SSF55129">
    <property type="entry name" value="Ribosomal protein L30p/L7e"/>
    <property type="match status" value="1"/>
</dbReference>
<dbReference type="EMBL" id="JXOJ01000001">
    <property type="protein sequence ID" value="KLK89226.1"/>
    <property type="molecule type" value="Genomic_DNA"/>
</dbReference>
<dbReference type="Pfam" id="PF00327">
    <property type="entry name" value="Ribosomal_L30"/>
    <property type="match status" value="1"/>
</dbReference>
<evidence type="ECO:0000259" key="5">
    <source>
        <dbReference type="Pfam" id="PF00327"/>
    </source>
</evidence>
<proteinExistence type="inferred from homology"/>
<dbReference type="PATRIC" id="fig|1550566.3.peg.412"/>
<keyword evidence="7" id="KW-1185">Reference proteome</keyword>
<dbReference type="NCBIfam" id="NF004711">
    <property type="entry name" value="PRK06049.1"/>
    <property type="match status" value="1"/>
</dbReference>
<dbReference type="InterPro" id="IPR016082">
    <property type="entry name" value="Ribosomal_uL30_ferredoxin-like"/>
</dbReference>
<dbReference type="GO" id="GO:0000463">
    <property type="term" value="P:maturation of LSU-rRNA from tricistronic rRNA transcript (SSU-rRNA, 5.8S rRNA, LSU-rRNA)"/>
    <property type="evidence" value="ECO:0007669"/>
    <property type="project" value="TreeGrafter"/>
</dbReference>
<dbReference type="InterPro" id="IPR005997">
    <property type="entry name" value="Ribosomal_uL30_arc"/>
</dbReference>
<keyword evidence="2 4" id="KW-0689">Ribosomal protein</keyword>
<gene>
    <name evidence="6" type="primary">rpl30p</name>
    <name evidence="4" type="synonym">rpl30</name>
    <name evidence="6" type="ORF">SZ63_01960</name>
</gene>
<dbReference type="GO" id="GO:0006412">
    <property type="term" value="P:translation"/>
    <property type="evidence" value="ECO:0007669"/>
    <property type="project" value="UniProtKB-UniRule"/>
</dbReference>
<comment type="caution">
    <text evidence="6">The sequence shown here is derived from an EMBL/GenBank/DDBJ whole genome shotgun (WGS) entry which is preliminary data.</text>
</comment>
<accession>A0A0H1R337</accession>
<comment type="subunit">
    <text evidence="4">Part of the 50S ribosomal subunit.</text>
</comment>
<organism evidence="6 7">
    <name type="scientific">Methanoculleus sediminis</name>
    <dbReference type="NCBI Taxonomy" id="1550566"/>
    <lineage>
        <taxon>Archaea</taxon>
        <taxon>Methanobacteriati</taxon>
        <taxon>Methanobacteriota</taxon>
        <taxon>Stenosarchaea group</taxon>
        <taxon>Methanomicrobia</taxon>
        <taxon>Methanomicrobiales</taxon>
        <taxon>Methanomicrobiaceae</taxon>
        <taxon>Methanoculleus</taxon>
    </lineage>
</organism>
<dbReference type="GO" id="GO:0003723">
    <property type="term" value="F:RNA binding"/>
    <property type="evidence" value="ECO:0007669"/>
    <property type="project" value="TreeGrafter"/>
</dbReference>
<dbReference type="RefSeq" id="WP_048180241.1">
    <property type="nucleotide sequence ID" value="NZ_JXOJ01000001.1"/>
</dbReference>
<dbReference type="GO" id="GO:0022625">
    <property type="term" value="C:cytosolic large ribosomal subunit"/>
    <property type="evidence" value="ECO:0007669"/>
    <property type="project" value="UniProtKB-UniRule"/>
</dbReference>
<dbReference type="InterPro" id="IPR039699">
    <property type="entry name" value="Ribosomal_uL30"/>
</dbReference>
<evidence type="ECO:0000256" key="4">
    <source>
        <dbReference type="HAMAP-Rule" id="MF_01371"/>
    </source>
</evidence>
<dbReference type="GO" id="GO:0003735">
    <property type="term" value="F:structural constituent of ribosome"/>
    <property type="evidence" value="ECO:0007669"/>
    <property type="project" value="UniProtKB-UniRule"/>
</dbReference>
<dbReference type="Gene3D" id="3.30.1390.20">
    <property type="entry name" value="Ribosomal protein L30, ferredoxin-like fold domain"/>
    <property type="match status" value="1"/>
</dbReference>
<evidence type="ECO:0000313" key="6">
    <source>
        <dbReference type="EMBL" id="KLK89226.1"/>
    </source>
</evidence>
<dbReference type="InterPro" id="IPR018038">
    <property type="entry name" value="Ribosomal_uL30_CS"/>
</dbReference>
<keyword evidence="3 4" id="KW-0687">Ribonucleoprotein</keyword>
<dbReference type="HAMAP" id="MF_01371_A">
    <property type="entry name" value="Ribosomal_uL30_A"/>
    <property type="match status" value="1"/>
</dbReference>
<dbReference type="NCBIfam" id="TIGR01309">
    <property type="entry name" value="uL30_arch"/>
    <property type="match status" value="1"/>
</dbReference>
<comment type="similarity">
    <text evidence="1 4">Belongs to the universal ribosomal protein uL30 family.</text>
</comment>
<dbReference type="AlphaFoldDB" id="A0A0H1R337"/>
<dbReference type="STRING" id="1550566.SZ63_01960"/>